<evidence type="ECO:0000259" key="3">
    <source>
        <dbReference type="Pfam" id="PF15523"/>
    </source>
</evidence>
<proteinExistence type="predicted"/>
<keyword evidence="1" id="KW-1133">Transmembrane helix</keyword>
<evidence type="ECO:0000259" key="2">
    <source>
        <dbReference type="Pfam" id="PF13699"/>
    </source>
</evidence>
<accession>A0ABT5QHL8</accession>
<evidence type="ECO:0000256" key="1">
    <source>
        <dbReference type="SAM" id="Phobius"/>
    </source>
</evidence>
<dbReference type="InterPro" id="IPR029118">
    <property type="entry name" value="Ntox16"/>
</dbReference>
<sequence length="425" mass="45145">MSYITQPTLSQGKSQTETHQVLVRQVSNVLSMPQSVFSRRRNPFVQTKLSISEPGDMYEREADSVADAVMDDRSPMQRGVHSATEPAVQRKCAACEEEDGMVMRDSETPNAPTQYSAQTADALNQVSGGHMLSAESKSFFESRFGADFSRVRVHTDSTADTAARAVNARAYTRGSDIVFRKGEFNPSSFEGRHLLAHELTHVIQQGGARQTIQRSVAPEITTRTNRTFIARACPPGPGPFPGDGLAPPGDCSWATYVPLRAAVVAAKQITNPLGRCTGTDSCVLLAIKIAAMATEMTSRISLDATCFRGGNRGHRERVCNLINSIMRCQRFFAGSNCSPELLEAMEAVVASSHAAIMAGMAMAALAAIVALIAAIIVLIKAILAALAAAAITASEAAAITATATALIALLTSLQEAISPSEDDGA</sequence>
<dbReference type="RefSeq" id="WP_274140548.1">
    <property type="nucleotide sequence ID" value="NZ_JAJUBB010000002.1"/>
</dbReference>
<protein>
    <submittedName>
        <fullName evidence="4">DUF4157 domain-containing protein</fullName>
    </submittedName>
</protein>
<feature type="domain" description="Novel toxin 16" evidence="3">
    <location>
        <begin position="248"/>
        <end position="330"/>
    </location>
</feature>
<name>A0ABT5QHL8_9GAMM</name>
<evidence type="ECO:0000313" key="5">
    <source>
        <dbReference type="Proteomes" id="UP001149821"/>
    </source>
</evidence>
<keyword evidence="1" id="KW-0812">Transmembrane</keyword>
<dbReference type="InterPro" id="IPR025295">
    <property type="entry name" value="eCIS_core_dom"/>
</dbReference>
<dbReference type="Pfam" id="PF15523">
    <property type="entry name" value="Ntox16"/>
    <property type="match status" value="1"/>
</dbReference>
<keyword evidence="1" id="KW-0472">Membrane</keyword>
<evidence type="ECO:0000313" key="4">
    <source>
        <dbReference type="EMBL" id="MDD1780482.1"/>
    </source>
</evidence>
<feature type="transmembrane region" description="Helical" evidence="1">
    <location>
        <begin position="386"/>
        <end position="410"/>
    </location>
</feature>
<reference evidence="4" key="1">
    <citation type="submission" date="2021-12" db="EMBL/GenBank/DDBJ databases">
        <title>Enterovibrio ZSDZ35 sp. nov. and Enterovibrio ZSDZ42 sp. nov., isolated from coastal seawater in Qingdao.</title>
        <authorList>
            <person name="Zhang P."/>
        </authorList>
    </citation>
    <scope>NUCLEOTIDE SEQUENCE</scope>
    <source>
        <strain evidence="4">ZSDZ35</strain>
    </source>
</reference>
<feature type="domain" description="eCIS core" evidence="2">
    <location>
        <begin position="132"/>
        <end position="208"/>
    </location>
</feature>
<dbReference type="Pfam" id="PF13699">
    <property type="entry name" value="eCIS_core"/>
    <property type="match status" value="1"/>
</dbReference>
<keyword evidence="5" id="KW-1185">Reference proteome</keyword>
<dbReference type="EMBL" id="JAJUBB010000002">
    <property type="protein sequence ID" value="MDD1780482.1"/>
    <property type="molecule type" value="Genomic_DNA"/>
</dbReference>
<organism evidence="4 5">
    <name type="scientific">Enterovibrio qingdaonensis</name>
    <dbReference type="NCBI Taxonomy" id="2899818"/>
    <lineage>
        <taxon>Bacteria</taxon>
        <taxon>Pseudomonadati</taxon>
        <taxon>Pseudomonadota</taxon>
        <taxon>Gammaproteobacteria</taxon>
        <taxon>Vibrionales</taxon>
        <taxon>Vibrionaceae</taxon>
        <taxon>Enterovibrio</taxon>
    </lineage>
</organism>
<comment type="caution">
    <text evidence="4">The sequence shown here is derived from an EMBL/GenBank/DDBJ whole genome shotgun (WGS) entry which is preliminary data.</text>
</comment>
<dbReference type="Proteomes" id="UP001149821">
    <property type="component" value="Unassembled WGS sequence"/>
</dbReference>
<feature type="transmembrane region" description="Helical" evidence="1">
    <location>
        <begin position="354"/>
        <end position="379"/>
    </location>
</feature>
<gene>
    <name evidence="4" type="ORF">LRP49_04635</name>
</gene>